<dbReference type="RefSeq" id="WP_085798420.1">
    <property type="nucleotide sequence ID" value="NZ_FWXB01000001.1"/>
</dbReference>
<dbReference type="InterPro" id="IPR036761">
    <property type="entry name" value="TTHA0802/YceI-like_sf"/>
</dbReference>
<protein>
    <recommendedName>
        <fullName evidence="1">Lipid/polyisoprenoid-binding YceI-like domain-containing protein</fullName>
    </recommendedName>
</protein>
<dbReference type="Proteomes" id="UP000193224">
    <property type="component" value="Unassembled WGS sequence"/>
</dbReference>
<gene>
    <name evidence="2" type="ORF">ROA7745_00265</name>
</gene>
<name>A0A1X7BLD5_9RHOB</name>
<sequence>MLRTLILIFALFALPLHAGPENYRLDVARSSVNFNYLLDGVEKSGSMPVTSADLLIDLDNVPTSRVLVTLNARAARAGFIFATEAMKSRSVLDTARFPEIHFRSTRIRGTLRDATVEGNLTVRGVTRPVTLDARLFRQRGTAVTDRSNLLIELTGSINRASFGADGYKALVGDHIKLRIVARIMKDIR</sequence>
<dbReference type="PANTHER" id="PTHR34406">
    <property type="entry name" value="PROTEIN YCEI"/>
    <property type="match status" value="1"/>
</dbReference>
<dbReference type="PANTHER" id="PTHR34406:SF1">
    <property type="entry name" value="PROTEIN YCEI"/>
    <property type="match status" value="1"/>
</dbReference>
<dbReference type="Gene3D" id="2.40.128.110">
    <property type="entry name" value="Lipid/polyisoprenoid-binding, YceI-like"/>
    <property type="match status" value="1"/>
</dbReference>
<organism evidence="2 3">
    <name type="scientific">Roseovarius aestuarii</name>
    <dbReference type="NCBI Taxonomy" id="475083"/>
    <lineage>
        <taxon>Bacteria</taxon>
        <taxon>Pseudomonadati</taxon>
        <taxon>Pseudomonadota</taxon>
        <taxon>Alphaproteobacteria</taxon>
        <taxon>Rhodobacterales</taxon>
        <taxon>Roseobacteraceae</taxon>
        <taxon>Roseovarius</taxon>
    </lineage>
</organism>
<evidence type="ECO:0000259" key="1">
    <source>
        <dbReference type="SMART" id="SM00867"/>
    </source>
</evidence>
<dbReference type="AlphaFoldDB" id="A0A1X7BLD5"/>
<keyword evidence="3" id="KW-1185">Reference proteome</keyword>
<evidence type="ECO:0000313" key="3">
    <source>
        <dbReference type="Proteomes" id="UP000193224"/>
    </source>
</evidence>
<dbReference type="EMBL" id="FWXB01000001">
    <property type="protein sequence ID" value="SMC10458.1"/>
    <property type="molecule type" value="Genomic_DNA"/>
</dbReference>
<dbReference type="Pfam" id="PF04264">
    <property type="entry name" value="YceI"/>
    <property type="match status" value="1"/>
</dbReference>
<dbReference type="InterPro" id="IPR007372">
    <property type="entry name" value="Lipid/polyisoprenoid-bd_YceI"/>
</dbReference>
<proteinExistence type="predicted"/>
<dbReference type="SMART" id="SM00867">
    <property type="entry name" value="YceI"/>
    <property type="match status" value="1"/>
</dbReference>
<feature type="domain" description="Lipid/polyisoprenoid-binding YceI-like" evidence="1">
    <location>
        <begin position="22"/>
        <end position="184"/>
    </location>
</feature>
<dbReference type="SUPFAM" id="SSF101874">
    <property type="entry name" value="YceI-like"/>
    <property type="match status" value="1"/>
</dbReference>
<reference evidence="2 3" key="1">
    <citation type="submission" date="2017-03" db="EMBL/GenBank/DDBJ databases">
        <authorList>
            <person name="Afonso C.L."/>
            <person name="Miller P.J."/>
            <person name="Scott M.A."/>
            <person name="Spackman E."/>
            <person name="Goraichik I."/>
            <person name="Dimitrov K.M."/>
            <person name="Suarez D.L."/>
            <person name="Swayne D.E."/>
        </authorList>
    </citation>
    <scope>NUCLEOTIDE SEQUENCE [LARGE SCALE GENOMIC DNA]</scope>
    <source>
        <strain evidence="2 3">CECT 7745</strain>
    </source>
</reference>
<evidence type="ECO:0000313" key="2">
    <source>
        <dbReference type="EMBL" id="SMC10458.1"/>
    </source>
</evidence>
<dbReference type="OrthoDB" id="9811006at2"/>
<accession>A0A1X7BLD5</accession>